<evidence type="ECO:0000313" key="2">
    <source>
        <dbReference type="Proteomes" id="UP001148662"/>
    </source>
</evidence>
<proteinExistence type="predicted"/>
<comment type="caution">
    <text evidence="1">The sequence shown here is derived from an EMBL/GenBank/DDBJ whole genome shotgun (WGS) entry which is preliminary data.</text>
</comment>
<sequence>MSTTTDLKDSPNVYRIKLLCSSDDYASWKTSKKPAVLKETITAGTGAAKAKLDEWVKKDRVALTAIRLCVANHLIVYVASADSSKTAWDMLKEMFQPKGAIGIVLARQKFYRAECADGANIEEHIWMLRGYQEELNALRQKISDSDFVMTLLTSLPEPWNPFIAAIEVTEQTWSSDVIAQVLQESRWIKKPDDDVALAAKGKFPRKLKSRVRCYFCGKLGHIQSECRKKNGQKKEGSQSANVATDSGDKGMEYAFLAVLIDSERALIACPDVWLADFGATSHICRDRSMFVSYDAAPQNILKGLGGAQNSSIGQRPRETKLSGRREARTRDTH</sequence>
<dbReference type="Proteomes" id="UP001148662">
    <property type="component" value="Unassembled WGS sequence"/>
</dbReference>
<evidence type="ECO:0000313" key="1">
    <source>
        <dbReference type="EMBL" id="KAJ3559243.1"/>
    </source>
</evidence>
<protein>
    <submittedName>
        <fullName evidence="1">Uncharacterized protein</fullName>
    </submittedName>
</protein>
<organism evidence="1 2">
    <name type="scientific">Phlebia brevispora</name>
    <dbReference type="NCBI Taxonomy" id="194682"/>
    <lineage>
        <taxon>Eukaryota</taxon>
        <taxon>Fungi</taxon>
        <taxon>Dikarya</taxon>
        <taxon>Basidiomycota</taxon>
        <taxon>Agaricomycotina</taxon>
        <taxon>Agaricomycetes</taxon>
        <taxon>Polyporales</taxon>
        <taxon>Meruliaceae</taxon>
        <taxon>Phlebia</taxon>
    </lineage>
</organism>
<gene>
    <name evidence="1" type="ORF">NM688_g456</name>
</gene>
<accession>A0ACC1TEI3</accession>
<dbReference type="EMBL" id="JANHOG010000037">
    <property type="protein sequence ID" value="KAJ3559243.1"/>
    <property type="molecule type" value="Genomic_DNA"/>
</dbReference>
<reference evidence="1" key="1">
    <citation type="submission" date="2022-07" db="EMBL/GenBank/DDBJ databases">
        <title>Genome Sequence of Phlebia brevispora.</title>
        <authorList>
            <person name="Buettner E."/>
        </authorList>
    </citation>
    <scope>NUCLEOTIDE SEQUENCE</scope>
    <source>
        <strain evidence="1">MPL23</strain>
    </source>
</reference>
<keyword evidence="2" id="KW-1185">Reference proteome</keyword>
<name>A0ACC1TEI3_9APHY</name>